<dbReference type="GO" id="GO:0000981">
    <property type="term" value="F:DNA-binding transcription factor activity, RNA polymerase II-specific"/>
    <property type="evidence" value="ECO:0007669"/>
    <property type="project" value="TreeGrafter"/>
</dbReference>
<evidence type="ECO:0000256" key="9">
    <source>
        <dbReference type="PROSITE-ProRule" id="PRU00042"/>
    </source>
</evidence>
<keyword evidence="12" id="KW-1185">Reference proteome</keyword>
<dbReference type="PROSITE" id="PS50157">
    <property type="entry name" value="ZINC_FINGER_C2H2_2"/>
    <property type="match status" value="2"/>
</dbReference>
<dbReference type="PANTHER" id="PTHR24388">
    <property type="entry name" value="ZINC FINGER PROTEIN"/>
    <property type="match status" value="1"/>
</dbReference>
<evidence type="ECO:0000256" key="1">
    <source>
        <dbReference type="ARBA" id="ARBA00004123"/>
    </source>
</evidence>
<gene>
    <name evidence="11" type="primary">putative AGAP009529-PA</name>
    <name evidence="11" type="ORF">CLUMA_CG006621</name>
</gene>
<keyword evidence="4 9" id="KW-0863">Zinc-finger</keyword>
<dbReference type="Pfam" id="PF00096">
    <property type="entry name" value="zf-C2H2"/>
    <property type="match status" value="2"/>
</dbReference>
<dbReference type="Proteomes" id="UP000183832">
    <property type="component" value="Unassembled WGS sequence"/>
</dbReference>
<dbReference type="InterPro" id="IPR013087">
    <property type="entry name" value="Znf_C2H2_type"/>
</dbReference>
<name>A0A1J1I3R0_9DIPT</name>
<protein>
    <submittedName>
        <fullName evidence="11">CLUMA_CG006621, isoform A</fullName>
    </submittedName>
</protein>
<feature type="domain" description="C2H2-type" evidence="10">
    <location>
        <begin position="281"/>
        <end position="305"/>
    </location>
</feature>
<dbReference type="GO" id="GO:0005634">
    <property type="term" value="C:nucleus"/>
    <property type="evidence" value="ECO:0007669"/>
    <property type="project" value="UniProtKB-SubCell"/>
</dbReference>
<organism evidence="11 12">
    <name type="scientific">Clunio marinus</name>
    <dbReference type="NCBI Taxonomy" id="568069"/>
    <lineage>
        <taxon>Eukaryota</taxon>
        <taxon>Metazoa</taxon>
        <taxon>Ecdysozoa</taxon>
        <taxon>Arthropoda</taxon>
        <taxon>Hexapoda</taxon>
        <taxon>Insecta</taxon>
        <taxon>Pterygota</taxon>
        <taxon>Neoptera</taxon>
        <taxon>Endopterygota</taxon>
        <taxon>Diptera</taxon>
        <taxon>Nematocera</taxon>
        <taxon>Chironomoidea</taxon>
        <taxon>Chironomidae</taxon>
        <taxon>Clunio</taxon>
    </lineage>
</organism>
<dbReference type="AlphaFoldDB" id="A0A1J1I3R0"/>
<sequence length="366" mass="42901">MFIDRIITSQSFSLDNGRNNIVETIKVEPIVEPNPQFESELKFHNKTPSVHVANLGQPDFNERIEMNHLTPQKKCEILEIVDIKPFNFNMTINHEPYDEEDDIQILSPKQLKVELTDPDDVGGNELEQIRNYIFVSTVFLQDHNYSCNSVPLRSIDNNVKMEHEDCGEERFNADHESSHNLSIDAPIVKHCDLCKKSFKTPKEYIVHKIISHQRRNATKTLYCPNCRKKYCNNIVKLNIHKKICVKNVGRTNKKLFVRKEVTKKSFTKMIRKPQSRKKDSYVCPTCSKVFSGPKNLYQHKVSHTNIHYSCNLCNKKFKRPHGLRQHVKSIHEKNKKHICPICNYRYLLKADMIKCKHSKLKQIYIE</sequence>
<evidence type="ECO:0000256" key="2">
    <source>
        <dbReference type="ARBA" id="ARBA00022723"/>
    </source>
</evidence>
<dbReference type="Gene3D" id="3.30.160.60">
    <property type="entry name" value="Classic Zinc Finger"/>
    <property type="match status" value="1"/>
</dbReference>
<evidence type="ECO:0000256" key="4">
    <source>
        <dbReference type="ARBA" id="ARBA00022771"/>
    </source>
</evidence>
<dbReference type="GO" id="GO:0000978">
    <property type="term" value="F:RNA polymerase II cis-regulatory region sequence-specific DNA binding"/>
    <property type="evidence" value="ECO:0007669"/>
    <property type="project" value="TreeGrafter"/>
</dbReference>
<accession>A0A1J1I3R0</accession>
<dbReference type="GO" id="GO:0008270">
    <property type="term" value="F:zinc ion binding"/>
    <property type="evidence" value="ECO:0007669"/>
    <property type="project" value="UniProtKB-KW"/>
</dbReference>
<keyword evidence="5" id="KW-0862">Zinc</keyword>
<evidence type="ECO:0000256" key="3">
    <source>
        <dbReference type="ARBA" id="ARBA00022737"/>
    </source>
</evidence>
<keyword evidence="7" id="KW-0539">Nucleus</keyword>
<keyword evidence="3" id="KW-0677">Repeat</keyword>
<evidence type="ECO:0000256" key="6">
    <source>
        <dbReference type="ARBA" id="ARBA00023125"/>
    </source>
</evidence>
<keyword evidence="6" id="KW-0238">DNA-binding</keyword>
<comment type="similarity">
    <text evidence="8">Belongs to the snail C2H2-type zinc-finger protein family.</text>
</comment>
<dbReference type="InterPro" id="IPR036236">
    <property type="entry name" value="Znf_C2H2_sf"/>
</dbReference>
<proteinExistence type="inferred from homology"/>
<dbReference type="STRING" id="568069.A0A1J1I3R0"/>
<dbReference type="PROSITE" id="PS00028">
    <property type="entry name" value="ZINC_FINGER_C2H2_1"/>
    <property type="match status" value="3"/>
</dbReference>
<dbReference type="EMBL" id="CVRI01000036">
    <property type="protein sequence ID" value="CRK93001.1"/>
    <property type="molecule type" value="Genomic_DNA"/>
</dbReference>
<dbReference type="OrthoDB" id="6496718at2759"/>
<feature type="domain" description="C2H2-type" evidence="10">
    <location>
        <begin position="308"/>
        <end position="336"/>
    </location>
</feature>
<dbReference type="PANTHER" id="PTHR24388:SF54">
    <property type="entry name" value="PROTEIN ESCARGOT"/>
    <property type="match status" value="1"/>
</dbReference>
<dbReference type="SMART" id="SM00355">
    <property type="entry name" value="ZnF_C2H2"/>
    <property type="match status" value="3"/>
</dbReference>
<comment type="subcellular location">
    <subcellularLocation>
        <location evidence="1">Nucleus</location>
    </subcellularLocation>
</comment>
<evidence type="ECO:0000313" key="12">
    <source>
        <dbReference type="Proteomes" id="UP000183832"/>
    </source>
</evidence>
<dbReference type="InterPro" id="IPR050527">
    <property type="entry name" value="Snail/Krueppel_Znf"/>
</dbReference>
<evidence type="ECO:0000256" key="8">
    <source>
        <dbReference type="ARBA" id="ARBA00037948"/>
    </source>
</evidence>
<evidence type="ECO:0000256" key="7">
    <source>
        <dbReference type="ARBA" id="ARBA00023242"/>
    </source>
</evidence>
<dbReference type="SUPFAM" id="SSF57667">
    <property type="entry name" value="beta-beta-alpha zinc fingers"/>
    <property type="match status" value="1"/>
</dbReference>
<evidence type="ECO:0000256" key="5">
    <source>
        <dbReference type="ARBA" id="ARBA00022833"/>
    </source>
</evidence>
<reference evidence="11 12" key="1">
    <citation type="submission" date="2015-04" db="EMBL/GenBank/DDBJ databases">
        <authorList>
            <person name="Syromyatnikov M.Y."/>
            <person name="Popov V.N."/>
        </authorList>
    </citation>
    <scope>NUCLEOTIDE SEQUENCE [LARGE SCALE GENOMIC DNA]</scope>
</reference>
<evidence type="ECO:0000313" key="11">
    <source>
        <dbReference type="EMBL" id="CRK93001.1"/>
    </source>
</evidence>
<keyword evidence="2" id="KW-0479">Metal-binding</keyword>
<evidence type="ECO:0000259" key="10">
    <source>
        <dbReference type="PROSITE" id="PS50157"/>
    </source>
</evidence>